<accession>A0A1I5XAP8</accession>
<feature type="compositionally biased region" description="Polar residues" evidence="1">
    <location>
        <begin position="773"/>
        <end position="789"/>
    </location>
</feature>
<keyword evidence="2" id="KW-1133">Transmembrane helix</keyword>
<evidence type="ECO:0000313" key="4">
    <source>
        <dbReference type="EMBL" id="SFQ29053.1"/>
    </source>
</evidence>
<dbReference type="RefSeq" id="WP_092018910.1">
    <property type="nucleotide sequence ID" value="NZ_FOXH01000014.1"/>
</dbReference>
<dbReference type="GO" id="GO:0004713">
    <property type="term" value="F:protein tyrosine kinase activity"/>
    <property type="evidence" value="ECO:0007669"/>
    <property type="project" value="TreeGrafter"/>
</dbReference>
<keyword evidence="5" id="KW-1185">Reference proteome</keyword>
<dbReference type="GO" id="GO:0005886">
    <property type="term" value="C:plasma membrane"/>
    <property type="evidence" value="ECO:0007669"/>
    <property type="project" value="TreeGrafter"/>
</dbReference>
<name>A0A1I5XAP8_9BACT</name>
<dbReference type="InterPro" id="IPR036680">
    <property type="entry name" value="SPOR-like_sf"/>
</dbReference>
<evidence type="ECO:0000313" key="5">
    <source>
        <dbReference type="Proteomes" id="UP000199306"/>
    </source>
</evidence>
<sequence length="889" mass="100866">MSFVYFIRLMIKNLKWLIGIPLVLACSIFYFTRHEQKVFASESIIYTGIASGYDLNGSTKADYFATSNAFDNLLSIIDSRETKQDVLIALLAEHLSLKKHDPEILTWSAYDELSKLIPDEARKNLVKPTIAETRLAINNLLKKDDENVIYQLINSDNHYYSLDALKKIQSSRLSNSDLIKITYEANDPYICKRTLELLEESFMLKHKMLKEGQTGSVVNYFAAETKRAFSRLDSSEKIFLDFNRNNEIINYYEQTKAVAGEREDLYAMNHNLEMDKMASSKSLAKVNENIKNRAYQSVIGNEILAEREKLTDVYNKIALGEIVNKGSTNKSQIDSLKSSATKLEKKLQSSLDNLYVESNTPNGIPTKNVLDEWLKTTLAFEQSKARLAVMDQRKKEFEEEYRRFAPLGAMLKKIERQISVSEQEYLELLHGLNLAKLTQQNTELTSKLNVVDPPFLPVKAIPSKRKLLIALGFIGGFILVLALILTKALINKTLLEPSRAKKIIGIPMLGLYPLLEGNEEFLEKANRRLIQQFLSRITSHGKPVTIGLISIQKREGKSTIGYLLTKELTDLNYRVNTQMYDSRRGIRPVTDDVDFTLVEFPSLDDIVIKPDFFPAVNYTFLLCRANRIWNKIDKEILEIFSKTTGQEPMFILNGVDPHFAEEYIGEVPKKRDKIRAFLKKLFNFEFGNRKAIKVRTQPPKKNLIDNKIRVNLGVSKRSRTFSLILGGLALSAIGFFAYTKVNWANVIKSLDKQDSVAVISPVKSVQPKFTDNEFTTSEKNTENTIQKQPPSEEKPFDVASASETLPEKVFFVIVGSFGKQENAQVLLDELNTQGFSEAKIISPKSGEKLIKVAAAVFESDAKATQEALAISAKLNKSAWIYHEKQPSRL</sequence>
<evidence type="ECO:0000256" key="1">
    <source>
        <dbReference type="SAM" id="MobiDB-lite"/>
    </source>
</evidence>
<feature type="transmembrane region" description="Helical" evidence="2">
    <location>
        <begin position="467"/>
        <end position="490"/>
    </location>
</feature>
<feature type="domain" description="SPOR" evidence="3">
    <location>
        <begin position="804"/>
        <end position="883"/>
    </location>
</feature>
<reference evidence="4 5" key="1">
    <citation type="submission" date="2016-10" db="EMBL/GenBank/DDBJ databases">
        <authorList>
            <person name="de Groot N.N."/>
        </authorList>
    </citation>
    <scope>NUCLEOTIDE SEQUENCE [LARGE SCALE GENOMIC DNA]</scope>
    <source>
        <strain evidence="5">E92,LMG 26720,CCM 7988</strain>
    </source>
</reference>
<dbReference type="PROSITE" id="PS51724">
    <property type="entry name" value="SPOR"/>
    <property type="match status" value="1"/>
</dbReference>
<proteinExistence type="predicted"/>
<feature type="transmembrane region" description="Helical" evidence="2">
    <location>
        <begin position="721"/>
        <end position="739"/>
    </location>
</feature>
<dbReference type="SUPFAM" id="SSF110997">
    <property type="entry name" value="Sporulation related repeat"/>
    <property type="match status" value="1"/>
</dbReference>
<dbReference type="STRING" id="1079859.SAMN04515674_11437"/>
<organism evidence="4 5">
    <name type="scientific">Pseudarcicella hirudinis</name>
    <dbReference type="NCBI Taxonomy" id="1079859"/>
    <lineage>
        <taxon>Bacteria</taxon>
        <taxon>Pseudomonadati</taxon>
        <taxon>Bacteroidota</taxon>
        <taxon>Cytophagia</taxon>
        <taxon>Cytophagales</taxon>
        <taxon>Flectobacillaceae</taxon>
        <taxon>Pseudarcicella</taxon>
    </lineage>
</organism>
<dbReference type="PANTHER" id="PTHR32309">
    <property type="entry name" value="TYROSINE-PROTEIN KINASE"/>
    <property type="match status" value="1"/>
</dbReference>
<dbReference type="AlphaFoldDB" id="A0A1I5XAP8"/>
<dbReference type="InterPro" id="IPR050445">
    <property type="entry name" value="Bact_polysacc_biosynth/exp"/>
</dbReference>
<keyword evidence="2" id="KW-0812">Transmembrane</keyword>
<dbReference type="InterPro" id="IPR007730">
    <property type="entry name" value="SPOR-like_dom"/>
</dbReference>
<evidence type="ECO:0000256" key="2">
    <source>
        <dbReference type="SAM" id="Phobius"/>
    </source>
</evidence>
<dbReference type="GO" id="GO:0042834">
    <property type="term" value="F:peptidoglycan binding"/>
    <property type="evidence" value="ECO:0007669"/>
    <property type="project" value="InterPro"/>
</dbReference>
<protein>
    <submittedName>
        <fullName evidence="4">Uncharacterized protein involved in exopolysaccharide biosynthesis</fullName>
    </submittedName>
</protein>
<gene>
    <name evidence="4" type="ORF">SAMN04515674_11437</name>
</gene>
<dbReference type="PANTHER" id="PTHR32309:SF13">
    <property type="entry name" value="FERRIC ENTEROBACTIN TRANSPORT PROTEIN FEPE"/>
    <property type="match status" value="1"/>
</dbReference>
<dbReference type="EMBL" id="FOXH01000014">
    <property type="protein sequence ID" value="SFQ29053.1"/>
    <property type="molecule type" value="Genomic_DNA"/>
</dbReference>
<evidence type="ECO:0000259" key="3">
    <source>
        <dbReference type="PROSITE" id="PS51724"/>
    </source>
</evidence>
<dbReference type="OrthoDB" id="781284at2"/>
<dbReference type="Pfam" id="PF05036">
    <property type="entry name" value="SPOR"/>
    <property type="match status" value="1"/>
</dbReference>
<feature type="region of interest" description="Disordered" evidence="1">
    <location>
        <begin position="773"/>
        <end position="798"/>
    </location>
</feature>
<feature type="transmembrane region" description="Helical" evidence="2">
    <location>
        <begin position="14"/>
        <end position="32"/>
    </location>
</feature>
<dbReference type="Gene3D" id="3.30.70.1070">
    <property type="entry name" value="Sporulation related repeat"/>
    <property type="match status" value="1"/>
</dbReference>
<dbReference type="Proteomes" id="UP000199306">
    <property type="component" value="Unassembled WGS sequence"/>
</dbReference>
<keyword evidence="2" id="KW-0472">Membrane</keyword>